<dbReference type="InterPro" id="IPR008948">
    <property type="entry name" value="L-Aspartase-like"/>
</dbReference>
<dbReference type="Proteomes" id="UP000814176">
    <property type="component" value="Unassembled WGS sequence"/>
</dbReference>
<evidence type="ECO:0000313" key="1">
    <source>
        <dbReference type="EMBL" id="KAH9834029.1"/>
    </source>
</evidence>
<protein>
    <submittedName>
        <fullName evidence="1">Uncharacterized protein</fullName>
    </submittedName>
</protein>
<sequence>MLQLVNWLLTDPVVMSRPSSIRSPRSHLDMVKAHWGELSEYRTHSRVAIIDGRTFSLAAVAAVSRFRVVPEVTAAADVLQDVNAAAATVAQFVAHSALSGAQSMYGTTTGFGSSVPKLQRVLIQGLQAGITLPPPQNDSEVDGMPLAIGARSLGYVQGAHSAEWPMLLG</sequence>
<proteinExistence type="predicted"/>
<dbReference type="InterPro" id="IPR024083">
    <property type="entry name" value="Fumarase/histidase_N"/>
</dbReference>
<dbReference type="SUPFAM" id="SSF48557">
    <property type="entry name" value="L-aspartase-like"/>
    <property type="match status" value="1"/>
</dbReference>
<dbReference type="RefSeq" id="XP_047776685.1">
    <property type="nucleotide sequence ID" value="XM_047924326.1"/>
</dbReference>
<keyword evidence="2" id="KW-1185">Reference proteome</keyword>
<dbReference type="GeneID" id="72005058"/>
<evidence type="ECO:0000313" key="2">
    <source>
        <dbReference type="Proteomes" id="UP000814176"/>
    </source>
</evidence>
<name>A0ABQ8K9U2_9APHY</name>
<dbReference type="Gene3D" id="1.10.275.10">
    <property type="entry name" value="Fumarase/aspartase (N-terminal domain)"/>
    <property type="match status" value="1"/>
</dbReference>
<dbReference type="EMBL" id="JADCUA010000016">
    <property type="protein sequence ID" value="KAH9834029.1"/>
    <property type="molecule type" value="Genomic_DNA"/>
</dbReference>
<reference evidence="1 2" key="1">
    <citation type="journal article" date="2021" name="Environ. Microbiol.">
        <title>Gene family expansions and transcriptome signatures uncover fungal adaptations to wood decay.</title>
        <authorList>
            <person name="Hage H."/>
            <person name="Miyauchi S."/>
            <person name="Viragh M."/>
            <person name="Drula E."/>
            <person name="Min B."/>
            <person name="Chaduli D."/>
            <person name="Navarro D."/>
            <person name="Favel A."/>
            <person name="Norest M."/>
            <person name="Lesage-Meessen L."/>
            <person name="Balint B."/>
            <person name="Merenyi Z."/>
            <person name="de Eugenio L."/>
            <person name="Morin E."/>
            <person name="Martinez A.T."/>
            <person name="Baldrian P."/>
            <person name="Stursova M."/>
            <person name="Martinez M.J."/>
            <person name="Novotny C."/>
            <person name="Magnuson J.K."/>
            <person name="Spatafora J.W."/>
            <person name="Maurice S."/>
            <person name="Pangilinan J."/>
            <person name="Andreopoulos W."/>
            <person name="LaButti K."/>
            <person name="Hundley H."/>
            <person name="Na H."/>
            <person name="Kuo A."/>
            <person name="Barry K."/>
            <person name="Lipzen A."/>
            <person name="Henrissat B."/>
            <person name="Riley R."/>
            <person name="Ahrendt S."/>
            <person name="Nagy L.G."/>
            <person name="Grigoriev I.V."/>
            <person name="Martin F."/>
            <person name="Rosso M.N."/>
        </authorList>
    </citation>
    <scope>NUCLEOTIDE SEQUENCE [LARGE SCALE GENOMIC DNA]</scope>
    <source>
        <strain evidence="1 2">CIRM-BRFM 1785</strain>
    </source>
</reference>
<accession>A0ABQ8K9U2</accession>
<gene>
    <name evidence="1" type="ORF">C8Q71DRAFT_770656</name>
</gene>
<organism evidence="1 2">
    <name type="scientific">Rhodofomes roseus</name>
    <dbReference type="NCBI Taxonomy" id="34475"/>
    <lineage>
        <taxon>Eukaryota</taxon>
        <taxon>Fungi</taxon>
        <taxon>Dikarya</taxon>
        <taxon>Basidiomycota</taxon>
        <taxon>Agaricomycotina</taxon>
        <taxon>Agaricomycetes</taxon>
        <taxon>Polyporales</taxon>
        <taxon>Rhodofomes</taxon>
    </lineage>
</organism>
<comment type="caution">
    <text evidence="1">The sequence shown here is derived from an EMBL/GenBank/DDBJ whole genome shotgun (WGS) entry which is preliminary data.</text>
</comment>